<dbReference type="InterPro" id="IPR011249">
    <property type="entry name" value="Metalloenz_LuxS/M16"/>
</dbReference>
<evidence type="ECO:0000256" key="8">
    <source>
        <dbReference type="RuleBase" id="RU004447"/>
    </source>
</evidence>
<accession>A0ABU0J904</accession>
<dbReference type="RefSeq" id="WP_307272735.1">
    <property type="nucleotide sequence ID" value="NZ_JAUSVX010000004.1"/>
</dbReference>
<dbReference type="Pfam" id="PF00675">
    <property type="entry name" value="Peptidase_M16"/>
    <property type="match status" value="1"/>
</dbReference>
<comment type="similarity">
    <text evidence="2 8">Belongs to the peptidase M16 family.</text>
</comment>
<gene>
    <name evidence="11" type="ORF">QO011_002755</name>
</gene>
<keyword evidence="6" id="KW-0862">Zinc</keyword>
<comment type="caution">
    <text evidence="11">The sequence shown here is derived from an EMBL/GenBank/DDBJ whole genome shotgun (WGS) entry which is preliminary data.</text>
</comment>
<dbReference type="GO" id="GO:0006508">
    <property type="term" value="P:proteolysis"/>
    <property type="evidence" value="ECO:0007669"/>
    <property type="project" value="UniProtKB-KW"/>
</dbReference>
<dbReference type="InterPro" id="IPR050626">
    <property type="entry name" value="Peptidase_M16"/>
</dbReference>
<evidence type="ECO:0000256" key="4">
    <source>
        <dbReference type="ARBA" id="ARBA00022723"/>
    </source>
</evidence>
<keyword evidence="7" id="KW-0482">Metalloprotease</keyword>
<protein>
    <submittedName>
        <fullName evidence="11">Zinc protease</fullName>
        <ecNumber evidence="11">3.4.24.-</ecNumber>
    </submittedName>
</protein>
<evidence type="ECO:0000259" key="9">
    <source>
        <dbReference type="Pfam" id="PF00675"/>
    </source>
</evidence>
<keyword evidence="4" id="KW-0479">Metal-binding</keyword>
<feature type="domain" description="Peptidase M16 N-terminal" evidence="9">
    <location>
        <begin position="19"/>
        <end position="140"/>
    </location>
</feature>
<proteinExistence type="inferred from homology"/>
<keyword evidence="5 11" id="KW-0378">Hydrolase</keyword>
<sequence length="925" mass="99305">MADPAVLFGRLPNGMRYAIMKNATPAGQAVLRLRIGAGSLQERDDQQGLAHFLEHMAFKGSTHVPAGEMVRILQRKGLAFGADTNAATDYGQTVYKLDLPETDGDTVDTGLMLMRETASELTLDAKAFDTERGVILAEERMRDTPDNRATNSFIDLLLEGQRATQRRPIGKVDIIRNAPVDLVADYYRSHYRPDNAMLIVVGDIDPATIEGKIKARFGDWRATAAPPEPDLGAVRPRGLTVRAVEVPGSGAKIQIGFVQPYDAAPDSYAKQRRHLLPTVGMVVLNRRLADLSRTADPPFLRAASGSQSLIKSADVTVLSADSSVDDWRRAVRALVLEQRRLAEFGVQQAELDREIAEVRAGFENLAAGASTRLSVALASSLLDAVNDDTTFTTPANDLAVYDRITKGLKAEEVNAALRAAFGGAGPLVQLILPRLPDGIQAALRTEVEAAMAAPVAAPQAASTVVWPYASFGPAGTLLERKDIADLGLVTARYANNVRLVVKPTQFTADQVLISVQLGKGRLGLPRDQVSAAWAANGFIAGGLEAISYEDMQKALTGVVGSPEFGVEDSAFRLSVTTRPADLQAQLQILAAYASRPGLRPAAFSQTKAAYLAYLPQLDETPQNVLNRDFPALIHSGDPRWGFPTREDIERTGPDDLKKLMMPALAAGPLDVAIVGDVKADDAIRLVAQTFGTLEKRDVAAPPAADLTMRFPKLPAEPIVLTHKGRTDQAIALVSWPTVDLFNETKLARAMVLAGDILQNRLLDQIRISEGATYSVQSSVEPSTVFPGYGYAYSYVETPPAKIDSFFANVERITADLAGKGVTPDELTRVKAPRIERIKQDLQSNTYWLGMLDGAAAEPRLLDLIRTYAGDYEQLTLADVQAGVAALLASRAPLRLVVRPEAPLAPLPCPGLAADAACGAGTAAAP</sequence>
<dbReference type="InterPro" id="IPR007863">
    <property type="entry name" value="Peptidase_M16_C"/>
</dbReference>
<dbReference type="PANTHER" id="PTHR43690:SF17">
    <property type="entry name" value="PROTEIN YHJJ"/>
    <property type="match status" value="1"/>
</dbReference>
<evidence type="ECO:0000256" key="3">
    <source>
        <dbReference type="ARBA" id="ARBA00022670"/>
    </source>
</evidence>
<evidence type="ECO:0000256" key="6">
    <source>
        <dbReference type="ARBA" id="ARBA00022833"/>
    </source>
</evidence>
<dbReference type="PANTHER" id="PTHR43690">
    <property type="entry name" value="NARDILYSIN"/>
    <property type="match status" value="1"/>
</dbReference>
<dbReference type="PROSITE" id="PS00143">
    <property type="entry name" value="INSULINASE"/>
    <property type="match status" value="1"/>
</dbReference>
<evidence type="ECO:0000313" key="12">
    <source>
        <dbReference type="Proteomes" id="UP001242480"/>
    </source>
</evidence>
<evidence type="ECO:0000256" key="1">
    <source>
        <dbReference type="ARBA" id="ARBA00001947"/>
    </source>
</evidence>
<comment type="cofactor">
    <cofactor evidence="1">
        <name>Zn(2+)</name>
        <dbReference type="ChEBI" id="CHEBI:29105"/>
    </cofactor>
</comment>
<dbReference type="SUPFAM" id="SSF63411">
    <property type="entry name" value="LuxS/MPP-like metallohydrolase"/>
    <property type="match status" value="4"/>
</dbReference>
<feature type="domain" description="Peptidase M16 C-terminal" evidence="10">
    <location>
        <begin position="181"/>
        <end position="356"/>
    </location>
</feature>
<dbReference type="Gene3D" id="3.30.830.10">
    <property type="entry name" value="Metalloenzyme, LuxS/M16 peptidase-like"/>
    <property type="match status" value="4"/>
</dbReference>
<keyword evidence="3 11" id="KW-0645">Protease</keyword>
<dbReference type="EMBL" id="JAUSVX010000004">
    <property type="protein sequence ID" value="MDQ0469739.1"/>
    <property type="molecule type" value="Genomic_DNA"/>
</dbReference>
<evidence type="ECO:0000259" key="10">
    <source>
        <dbReference type="Pfam" id="PF05193"/>
    </source>
</evidence>
<evidence type="ECO:0000256" key="5">
    <source>
        <dbReference type="ARBA" id="ARBA00022801"/>
    </source>
</evidence>
<dbReference type="InterPro" id="IPR011765">
    <property type="entry name" value="Pept_M16_N"/>
</dbReference>
<organism evidence="11 12">
    <name type="scientific">Labrys wisconsinensis</name>
    <dbReference type="NCBI Taxonomy" id="425677"/>
    <lineage>
        <taxon>Bacteria</taxon>
        <taxon>Pseudomonadati</taxon>
        <taxon>Pseudomonadota</taxon>
        <taxon>Alphaproteobacteria</taxon>
        <taxon>Hyphomicrobiales</taxon>
        <taxon>Xanthobacteraceae</taxon>
        <taxon>Labrys</taxon>
    </lineage>
</organism>
<dbReference type="Proteomes" id="UP001242480">
    <property type="component" value="Unassembled WGS sequence"/>
</dbReference>
<dbReference type="EC" id="3.4.24.-" evidence="11"/>
<reference evidence="11 12" key="1">
    <citation type="submission" date="2023-07" db="EMBL/GenBank/DDBJ databases">
        <title>Genomic Encyclopedia of Type Strains, Phase IV (KMG-IV): sequencing the most valuable type-strain genomes for metagenomic binning, comparative biology and taxonomic classification.</title>
        <authorList>
            <person name="Goeker M."/>
        </authorList>
    </citation>
    <scope>NUCLEOTIDE SEQUENCE [LARGE SCALE GENOMIC DNA]</scope>
    <source>
        <strain evidence="11 12">DSM 19619</strain>
    </source>
</reference>
<evidence type="ECO:0000256" key="7">
    <source>
        <dbReference type="ARBA" id="ARBA00023049"/>
    </source>
</evidence>
<feature type="domain" description="Peptidase M16 C-terminal" evidence="10">
    <location>
        <begin position="665"/>
        <end position="831"/>
    </location>
</feature>
<keyword evidence="12" id="KW-1185">Reference proteome</keyword>
<evidence type="ECO:0000256" key="2">
    <source>
        <dbReference type="ARBA" id="ARBA00007261"/>
    </source>
</evidence>
<name>A0ABU0J904_9HYPH</name>
<evidence type="ECO:0000313" key="11">
    <source>
        <dbReference type="EMBL" id="MDQ0469739.1"/>
    </source>
</evidence>
<dbReference type="InterPro" id="IPR001431">
    <property type="entry name" value="Pept_M16_Zn_BS"/>
</dbReference>
<dbReference type="Pfam" id="PF05193">
    <property type="entry name" value="Peptidase_M16_C"/>
    <property type="match status" value="2"/>
</dbReference>
<dbReference type="GO" id="GO:0008233">
    <property type="term" value="F:peptidase activity"/>
    <property type="evidence" value="ECO:0007669"/>
    <property type="project" value="UniProtKB-KW"/>
</dbReference>